<feature type="compositionally biased region" description="Basic residues" evidence="1">
    <location>
        <begin position="1"/>
        <end position="16"/>
    </location>
</feature>
<evidence type="ECO:0000256" key="1">
    <source>
        <dbReference type="SAM" id="MobiDB-lite"/>
    </source>
</evidence>
<proteinExistence type="predicted"/>
<dbReference type="AlphaFoldDB" id="A0A222WJY2"/>
<dbReference type="KEGG" id="pkb:B4V02_05120"/>
<name>A0A222WJY2_9BACL</name>
<protein>
    <recommendedName>
        <fullName evidence="4">WIAG-tail domain</fullName>
    </recommendedName>
</protein>
<feature type="region of interest" description="Disordered" evidence="1">
    <location>
        <begin position="1"/>
        <end position="50"/>
    </location>
</feature>
<accession>A0A222WJY2</accession>
<organism evidence="2 3">
    <name type="scientific">Paenibacillus kribbensis</name>
    <dbReference type="NCBI Taxonomy" id="172713"/>
    <lineage>
        <taxon>Bacteria</taxon>
        <taxon>Bacillati</taxon>
        <taxon>Bacillota</taxon>
        <taxon>Bacilli</taxon>
        <taxon>Bacillales</taxon>
        <taxon>Paenibacillaceae</taxon>
        <taxon>Paenibacillus</taxon>
    </lineage>
</organism>
<evidence type="ECO:0008006" key="4">
    <source>
        <dbReference type="Google" id="ProtNLM"/>
    </source>
</evidence>
<evidence type="ECO:0000313" key="3">
    <source>
        <dbReference type="Proteomes" id="UP000214666"/>
    </source>
</evidence>
<keyword evidence="3" id="KW-1185">Reference proteome</keyword>
<dbReference type="RefSeq" id="WP_094153979.1">
    <property type="nucleotide sequence ID" value="NZ_CP020028.1"/>
</dbReference>
<gene>
    <name evidence="2" type="ORF">B4V02_05120</name>
</gene>
<evidence type="ECO:0000313" key="2">
    <source>
        <dbReference type="EMBL" id="ASR46113.1"/>
    </source>
</evidence>
<sequence length="257" mass="28228">MNHRTNHGHKDKKTARRNLPNEAPRVSKDKTASTSGIHRPIQRGESAVPTSIETELSVQAVEEVVRKKHKLPKTLEEAMLMNRASVLLLSVPDSDTEIQTDNDLPLITTEGQAEQESLLDCSITSIHIAEGRHRSKQRMVLPGENADPGIHMDDPSRVDAIEDGISACDEASDPEKASSQFGSIPFYLPATTDRDEVSIVFKKPFINTQYVVTANASVPGVMVGVTKRQRHSAVLTVEREHSGSTCEGVILWIAMGY</sequence>
<dbReference type="Proteomes" id="UP000214666">
    <property type="component" value="Chromosome"/>
</dbReference>
<dbReference type="OrthoDB" id="2985197at2"/>
<dbReference type="EMBL" id="CP020028">
    <property type="protein sequence ID" value="ASR46113.1"/>
    <property type="molecule type" value="Genomic_DNA"/>
</dbReference>
<dbReference type="NCBIfam" id="NF012201">
    <property type="entry name" value="WIAG-tail"/>
    <property type="match status" value="1"/>
</dbReference>
<reference evidence="2 3" key="1">
    <citation type="submission" date="2017-03" db="EMBL/GenBank/DDBJ databases">
        <title>Complete genome sequence of Paenibacillus Kribbensis producing bioflocculants.</title>
        <authorList>
            <person name="Lee H.-G."/>
            <person name="Oh H.-M."/>
        </authorList>
    </citation>
    <scope>NUCLEOTIDE SEQUENCE [LARGE SCALE GENOMIC DNA]</scope>
    <source>
        <strain evidence="2 3">AM49</strain>
    </source>
</reference>